<dbReference type="AlphaFoldDB" id="A0A7S0T6T7"/>
<gene>
    <name evidence="2" type="ORF">EMAD1354_LOCUS1645</name>
</gene>
<evidence type="ECO:0000256" key="1">
    <source>
        <dbReference type="ARBA" id="ARBA00006658"/>
    </source>
</evidence>
<comment type="similarity">
    <text evidence="1">Belongs to the TIP41 family.</text>
</comment>
<sequence length="287" mass="32051">MVAMTAERPVMVDECEFENDLWHVSVKRGAIASAAESEELESRLEMKLPGMVFPRNELSCVLRPQASSCSLESSALSSGAGFKFTAINALATVAKQAEPDLSVGAAEAWQRGNQARLQSVQMAELPHATDWTYTCKYTGSLTGLREITPAMTRINMEECRRTDLPIAFYGESMLYEDELDDHGASTCSARIRVMPTFMLVLLRFFLRIDGVLVRIHDTRFYHDFRSRVLVQHIQHREAKHEAYRALRSSAPQSAFGSPDQLSLHLPVVSESLHNYEIPIAPQAAFAS</sequence>
<name>A0A7S0T6T7_9RHOD</name>
<dbReference type="GO" id="GO:0005829">
    <property type="term" value="C:cytosol"/>
    <property type="evidence" value="ECO:0007669"/>
    <property type="project" value="TreeGrafter"/>
</dbReference>
<dbReference type="PANTHER" id="PTHR21021">
    <property type="entry name" value="GAF/PUTATIVE CYTOSKELETAL PROTEIN"/>
    <property type="match status" value="1"/>
</dbReference>
<protein>
    <recommendedName>
        <fullName evidence="3">TIP41-like protein</fullName>
    </recommendedName>
</protein>
<dbReference type="PANTHER" id="PTHR21021:SF16">
    <property type="entry name" value="TIP41-LIKE PROTEIN"/>
    <property type="match status" value="1"/>
</dbReference>
<organism evidence="2">
    <name type="scientific">Erythrolobus madagascarensis</name>
    <dbReference type="NCBI Taxonomy" id="708628"/>
    <lineage>
        <taxon>Eukaryota</taxon>
        <taxon>Rhodophyta</taxon>
        <taxon>Bangiophyceae</taxon>
        <taxon>Porphyridiales</taxon>
        <taxon>Porphyridiaceae</taxon>
        <taxon>Erythrolobus</taxon>
    </lineage>
</organism>
<dbReference type="InterPro" id="IPR007303">
    <property type="entry name" value="TIP41-like"/>
</dbReference>
<accession>A0A7S0T6T7</accession>
<evidence type="ECO:0008006" key="3">
    <source>
        <dbReference type="Google" id="ProtNLM"/>
    </source>
</evidence>
<dbReference type="EMBL" id="HBFE01002466">
    <property type="protein sequence ID" value="CAD8725565.1"/>
    <property type="molecule type" value="Transcribed_RNA"/>
</dbReference>
<dbReference type="GO" id="GO:0031929">
    <property type="term" value="P:TOR signaling"/>
    <property type="evidence" value="ECO:0007669"/>
    <property type="project" value="TreeGrafter"/>
</dbReference>
<dbReference type="Pfam" id="PF04176">
    <property type="entry name" value="TIP41"/>
    <property type="match status" value="1"/>
</dbReference>
<proteinExistence type="inferred from homology"/>
<evidence type="ECO:0000313" key="2">
    <source>
        <dbReference type="EMBL" id="CAD8725565.1"/>
    </source>
</evidence>
<dbReference type="InterPro" id="IPR051330">
    <property type="entry name" value="Phosphatase_reg/MetRdx"/>
</dbReference>
<reference evidence="2" key="1">
    <citation type="submission" date="2021-01" db="EMBL/GenBank/DDBJ databases">
        <authorList>
            <person name="Corre E."/>
            <person name="Pelletier E."/>
            <person name="Niang G."/>
            <person name="Scheremetjew M."/>
            <person name="Finn R."/>
            <person name="Kale V."/>
            <person name="Holt S."/>
            <person name="Cochrane G."/>
            <person name="Meng A."/>
            <person name="Brown T."/>
            <person name="Cohen L."/>
        </authorList>
    </citation>
    <scope>NUCLEOTIDE SEQUENCE</scope>
    <source>
        <strain evidence="2">CCMP3276</strain>
    </source>
</reference>